<keyword evidence="3" id="KW-1185">Reference proteome</keyword>
<dbReference type="AlphaFoldDB" id="A0A2R6WES0"/>
<dbReference type="Proteomes" id="UP000244005">
    <property type="component" value="Unassembled WGS sequence"/>
</dbReference>
<organism evidence="2 3">
    <name type="scientific">Marchantia polymorpha</name>
    <name type="common">Common liverwort</name>
    <name type="synonym">Marchantia aquatica</name>
    <dbReference type="NCBI Taxonomy" id="3197"/>
    <lineage>
        <taxon>Eukaryota</taxon>
        <taxon>Viridiplantae</taxon>
        <taxon>Streptophyta</taxon>
        <taxon>Embryophyta</taxon>
        <taxon>Marchantiophyta</taxon>
        <taxon>Marchantiopsida</taxon>
        <taxon>Marchantiidae</taxon>
        <taxon>Marchantiales</taxon>
        <taxon>Marchantiaceae</taxon>
        <taxon>Marchantia</taxon>
    </lineage>
</organism>
<name>A0A2R6WES0_MARPO</name>
<feature type="region of interest" description="Disordered" evidence="1">
    <location>
        <begin position="81"/>
        <end position="103"/>
    </location>
</feature>
<accession>A0A2R6WES0</accession>
<dbReference type="EMBL" id="KZ772772">
    <property type="protein sequence ID" value="PTQ32337.1"/>
    <property type="molecule type" value="Genomic_DNA"/>
</dbReference>
<reference evidence="3" key="1">
    <citation type="journal article" date="2017" name="Cell">
        <title>Insights into land plant evolution garnered from the Marchantia polymorpha genome.</title>
        <authorList>
            <person name="Bowman J.L."/>
            <person name="Kohchi T."/>
            <person name="Yamato K.T."/>
            <person name="Jenkins J."/>
            <person name="Shu S."/>
            <person name="Ishizaki K."/>
            <person name="Yamaoka S."/>
            <person name="Nishihama R."/>
            <person name="Nakamura Y."/>
            <person name="Berger F."/>
            <person name="Adam C."/>
            <person name="Aki S.S."/>
            <person name="Althoff F."/>
            <person name="Araki T."/>
            <person name="Arteaga-Vazquez M.A."/>
            <person name="Balasubrmanian S."/>
            <person name="Barry K."/>
            <person name="Bauer D."/>
            <person name="Boehm C.R."/>
            <person name="Briginshaw L."/>
            <person name="Caballero-Perez J."/>
            <person name="Catarino B."/>
            <person name="Chen F."/>
            <person name="Chiyoda S."/>
            <person name="Chovatia M."/>
            <person name="Davies K.M."/>
            <person name="Delmans M."/>
            <person name="Demura T."/>
            <person name="Dierschke T."/>
            <person name="Dolan L."/>
            <person name="Dorantes-Acosta A.E."/>
            <person name="Eklund D.M."/>
            <person name="Florent S.N."/>
            <person name="Flores-Sandoval E."/>
            <person name="Fujiyama A."/>
            <person name="Fukuzawa H."/>
            <person name="Galik B."/>
            <person name="Grimanelli D."/>
            <person name="Grimwood J."/>
            <person name="Grossniklaus U."/>
            <person name="Hamada T."/>
            <person name="Haseloff J."/>
            <person name="Hetherington A.J."/>
            <person name="Higo A."/>
            <person name="Hirakawa Y."/>
            <person name="Hundley H.N."/>
            <person name="Ikeda Y."/>
            <person name="Inoue K."/>
            <person name="Inoue S.I."/>
            <person name="Ishida S."/>
            <person name="Jia Q."/>
            <person name="Kakita M."/>
            <person name="Kanazawa T."/>
            <person name="Kawai Y."/>
            <person name="Kawashima T."/>
            <person name="Kennedy M."/>
            <person name="Kinose K."/>
            <person name="Kinoshita T."/>
            <person name="Kohara Y."/>
            <person name="Koide E."/>
            <person name="Komatsu K."/>
            <person name="Kopischke S."/>
            <person name="Kubo M."/>
            <person name="Kyozuka J."/>
            <person name="Lagercrantz U."/>
            <person name="Lin S.S."/>
            <person name="Lindquist E."/>
            <person name="Lipzen A.M."/>
            <person name="Lu C.W."/>
            <person name="De Luna E."/>
            <person name="Martienssen R.A."/>
            <person name="Minamino N."/>
            <person name="Mizutani M."/>
            <person name="Mizutani M."/>
            <person name="Mochizuki N."/>
            <person name="Monte I."/>
            <person name="Mosher R."/>
            <person name="Nagasaki H."/>
            <person name="Nakagami H."/>
            <person name="Naramoto S."/>
            <person name="Nishitani K."/>
            <person name="Ohtani M."/>
            <person name="Okamoto T."/>
            <person name="Okumura M."/>
            <person name="Phillips J."/>
            <person name="Pollak B."/>
            <person name="Reinders A."/>
            <person name="Rovekamp M."/>
            <person name="Sano R."/>
            <person name="Sawa S."/>
            <person name="Schmid M.W."/>
            <person name="Shirakawa M."/>
            <person name="Solano R."/>
            <person name="Spunde A."/>
            <person name="Suetsugu N."/>
            <person name="Sugano S."/>
            <person name="Sugiyama A."/>
            <person name="Sun R."/>
            <person name="Suzuki Y."/>
            <person name="Takenaka M."/>
            <person name="Takezawa D."/>
            <person name="Tomogane H."/>
            <person name="Tsuzuki M."/>
            <person name="Ueda T."/>
            <person name="Umeda M."/>
            <person name="Ward J.M."/>
            <person name="Watanabe Y."/>
            <person name="Yazaki K."/>
            <person name="Yokoyama R."/>
            <person name="Yoshitake Y."/>
            <person name="Yotsui I."/>
            <person name="Zachgo S."/>
            <person name="Schmutz J."/>
        </authorList>
    </citation>
    <scope>NUCLEOTIDE SEQUENCE [LARGE SCALE GENOMIC DNA]</scope>
    <source>
        <strain evidence="3">Tak-1</strain>
    </source>
</reference>
<evidence type="ECO:0000313" key="3">
    <source>
        <dbReference type="Proteomes" id="UP000244005"/>
    </source>
</evidence>
<dbReference type="Gramene" id="Mp3g25300.1">
    <property type="protein sequence ID" value="Mp3g25300.1.cds1"/>
    <property type="gene ID" value="Mp3g25300"/>
</dbReference>
<gene>
    <name evidence="2" type="ORF">MARPO_0100s0043</name>
</gene>
<evidence type="ECO:0000256" key="1">
    <source>
        <dbReference type="SAM" id="MobiDB-lite"/>
    </source>
</evidence>
<proteinExistence type="predicted"/>
<sequence>MNSSCKMLFRWDSGQGESDSRERSHLRPQISRILAPHGLCEVMHAALRDVMWSREKTDKDRMSWRRARAECWRWGRRGPRVGGPELLKGARGSPHDDSEQDFNSHSDLQTELADLCSKVEIFWTFQRIGDRKHILIPLVGWVCGICGLWA</sequence>
<evidence type="ECO:0000313" key="2">
    <source>
        <dbReference type="EMBL" id="PTQ32337.1"/>
    </source>
</evidence>
<protein>
    <submittedName>
        <fullName evidence="2">Uncharacterized protein</fullName>
    </submittedName>
</protein>